<evidence type="ECO:0000313" key="3">
    <source>
        <dbReference type="Proteomes" id="UP000775213"/>
    </source>
</evidence>
<comment type="caution">
    <text evidence="2">The sequence shown here is derived from an EMBL/GenBank/DDBJ whole genome shotgun (WGS) entry which is preliminary data.</text>
</comment>
<organism evidence="2 3">
    <name type="scientific">Dendrobium chrysotoxum</name>
    <name type="common">Orchid</name>
    <dbReference type="NCBI Taxonomy" id="161865"/>
    <lineage>
        <taxon>Eukaryota</taxon>
        <taxon>Viridiplantae</taxon>
        <taxon>Streptophyta</taxon>
        <taxon>Embryophyta</taxon>
        <taxon>Tracheophyta</taxon>
        <taxon>Spermatophyta</taxon>
        <taxon>Magnoliopsida</taxon>
        <taxon>Liliopsida</taxon>
        <taxon>Asparagales</taxon>
        <taxon>Orchidaceae</taxon>
        <taxon>Epidendroideae</taxon>
        <taxon>Malaxideae</taxon>
        <taxon>Dendrobiinae</taxon>
        <taxon>Dendrobium</taxon>
    </lineage>
</organism>
<dbReference type="GO" id="GO:0003843">
    <property type="term" value="F:1,3-beta-D-glucan synthase activity"/>
    <property type="evidence" value="ECO:0007669"/>
    <property type="project" value="InterPro"/>
</dbReference>
<dbReference type="GO" id="GO:0000148">
    <property type="term" value="C:1,3-beta-D-glucan synthase complex"/>
    <property type="evidence" value="ECO:0007669"/>
    <property type="project" value="InterPro"/>
</dbReference>
<sequence>MWESHPRYTREILRDHDNRFTRGERSCWGGGDPRIYKGKDVNDDVKEINLQSQVDGVDQEIYCIKLPGVTKIVESEPENQNHAVIFTIGEALQAIDMNQDNY</sequence>
<dbReference type="PANTHER" id="PTHR12741:SF48">
    <property type="entry name" value="1,3-BETA-GLUCAN SYNTHASE COMPONENT FKS1-RELATED"/>
    <property type="match status" value="1"/>
</dbReference>
<accession>A0AAV7GZQ6</accession>
<proteinExistence type="predicted"/>
<dbReference type="PANTHER" id="PTHR12741">
    <property type="entry name" value="LYST-INTERACTING PROTEIN LIP5 DOPAMINE RESPONSIVE PROTEIN DRG-1"/>
    <property type="match status" value="1"/>
</dbReference>
<reference evidence="2 3" key="1">
    <citation type="journal article" date="2021" name="Hortic Res">
        <title>Chromosome-scale assembly of the Dendrobium chrysotoxum genome enhances the understanding of orchid evolution.</title>
        <authorList>
            <person name="Zhang Y."/>
            <person name="Zhang G.Q."/>
            <person name="Zhang D."/>
            <person name="Liu X.D."/>
            <person name="Xu X.Y."/>
            <person name="Sun W.H."/>
            <person name="Yu X."/>
            <person name="Zhu X."/>
            <person name="Wang Z.W."/>
            <person name="Zhao X."/>
            <person name="Zhong W.Y."/>
            <person name="Chen H."/>
            <person name="Yin W.L."/>
            <person name="Huang T."/>
            <person name="Niu S.C."/>
            <person name="Liu Z.J."/>
        </authorList>
    </citation>
    <scope>NUCLEOTIDE SEQUENCE [LARGE SCALE GENOMIC DNA]</scope>
    <source>
        <strain evidence="2">Lindl</strain>
    </source>
</reference>
<keyword evidence="3" id="KW-1185">Reference proteome</keyword>
<name>A0AAV7GZQ6_DENCH</name>
<dbReference type="AlphaFoldDB" id="A0AAV7GZQ6"/>
<protein>
    <recommendedName>
        <fullName evidence="1">Glycosyl transferase 48 domain-containing protein</fullName>
    </recommendedName>
</protein>
<feature type="domain" description="Glycosyl transferase 48" evidence="1">
    <location>
        <begin position="53"/>
        <end position="102"/>
    </location>
</feature>
<dbReference type="Proteomes" id="UP000775213">
    <property type="component" value="Unassembled WGS sequence"/>
</dbReference>
<dbReference type="Pfam" id="PF02364">
    <property type="entry name" value="Glucan_synthase"/>
    <property type="match status" value="1"/>
</dbReference>
<dbReference type="GO" id="GO:0005886">
    <property type="term" value="C:plasma membrane"/>
    <property type="evidence" value="ECO:0007669"/>
    <property type="project" value="TreeGrafter"/>
</dbReference>
<evidence type="ECO:0000313" key="2">
    <source>
        <dbReference type="EMBL" id="KAH0461158.1"/>
    </source>
</evidence>
<gene>
    <name evidence="2" type="ORF">IEQ34_008733</name>
</gene>
<evidence type="ECO:0000259" key="1">
    <source>
        <dbReference type="Pfam" id="PF02364"/>
    </source>
</evidence>
<dbReference type="InterPro" id="IPR003440">
    <property type="entry name" value="Glyco_trans_48_dom"/>
</dbReference>
<dbReference type="GO" id="GO:0006075">
    <property type="term" value="P:(1-&gt;3)-beta-D-glucan biosynthetic process"/>
    <property type="evidence" value="ECO:0007669"/>
    <property type="project" value="InterPro"/>
</dbReference>
<dbReference type="EMBL" id="JAGFBR010000009">
    <property type="protein sequence ID" value="KAH0461158.1"/>
    <property type="molecule type" value="Genomic_DNA"/>
</dbReference>